<name>A0A4U8UIV7_STECR</name>
<dbReference type="AlphaFoldDB" id="A0A4U8UIV7"/>
<dbReference type="EMBL" id="AZBU02000001">
    <property type="protein sequence ID" value="TMS32571.1"/>
    <property type="molecule type" value="Genomic_DNA"/>
</dbReference>
<organism evidence="1 2">
    <name type="scientific">Steinernema carpocapsae</name>
    <name type="common">Entomopathogenic nematode</name>
    <dbReference type="NCBI Taxonomy" id="34508"/>
    <lineage>
        <taxon>Eukaryota</taxon>
        <taxon>Metazoa</taxon>
        <taxon>Ecdysozoa</taxon>
        <taxon>Nematoda</taxon>
        <taxon>Chromadorea</taxon>
        <taxon>Rhabditida</taxon>
        <taxon>Tylenchina</taxon>
        <taxon>Panagrolaimomorpha</taxon>
        <taxon>Strongyloidoidea</taxon>
        <taxon>Steinernematidae</taxon>
        <taxon>Steinernema</taxon>
    </lineage>
</organism>
<accession>A0A4U8UIV7</accession>
<dbReference type="EMBL" id="CM016762">
    <property type="protein sequence ID" value="TMS32571.1"/>
    <property type="molecule type" value="Genomic_DNA"/>
</dbReference>
<reference evidence="1 2" key="1">
    <citation type="journal article" date="2015" name="Genome Biol.">
        <title>Comparative genomics of Steinernema reveals deeply conserved gene regulatory networks.</title>
        <authorList>
            <person name="Dillman A.R."/>
            <person name="Macchietto M."/>
            <person name="Porter C.F."/>
            <person name="Rogers A."/>
            <person name="Williams B."/>
            <person name="Antoshechkin I."/>
            <person name="Lee M.M."/>
            <person name="Goodwin Z."/>
            <person name="Lu X."/>
            <person name="Lewis E.E."/>
            <person name="Goodrich-Blair H."/>
            <person name="Stock S.P."/>
            <person name="Adams B.J."/>
            <person name="Sternberg P.W."/>
            <person name="Mortazavi A."/>
        </authorList>
    </citation>
    <scope>NUCLEOTIDE SEQUENCE [LARGE SCALE GENOMIC DNA]</scope>
    <source>
        <strain evidence="1 2">ALL</strain>
    </source>
</reference>
<evidence type="ECO:0000313" key="2">
    <source>
        <dbReference type="Proteomes" id="UP000298663"/>
    </source>
</evidence>
<reference evidence="1 2" key="2">
    <citation type="journal article" date="2019" name="G3 (Bethesda)">
        <title>Hybrid Assembly of the Genome of the Entomopathogenic Nematode Steinernema carpocapsae Identifies the X-Chromosome.</title>
        <authorList>
            <person name="Serra L."/>
            <person name="Macchietto M."/>
            <person name="Macias-Munoz A."/>
            <person name="McGill C.J."/>
            <person name="Rodriguez I.M."/>
            <person name="Rodriguez B."/>
            <person name="Murad R."/>
            <person name="Mortazavi A."/>
        </authorList>
    </citation>
    <scope>NUCLEOTIDE SEQUENCE [LARGE SCALE GENOMIC DNA]</scope>
    <source>
        <strain evidence="1 2">ALL</strain>
    </source>
</reference>
<sequence>MTRPTRPATCVFVICSACGSLGRIKDPRSCRACERSAAHTTPVFRFVARCKYSRCPGPGNSIVKVKK</sequence>
<comment type="caution">
    <text evidence="1">The sequence shown here is derived from an EMBL/GenBank/DDBJ whole genome shotgun (WGS) entry which is preliminary data.</text>
</comment>
<protein>
    <submittedName>
        <fullName evidence="1">Uncharacterized protein</fullName>
    </submittedName>
</protein>
<gene>
    <name evidence="1" type="ORF">L596_000391</name>
</gene>
<evidence type="ECO:0000313" key="1">
    <source>
        <dbReference type="EMBL" id="TMS32571.1"/>
    </source>
</evidence>
<dbReference type="Proteomes" id="UP000298663">
    <property type="component" value="Chromosome X"/>
</dbReference>
<proteinExistence type="predicted"/>
<keyword evidence="2" id="KW-1185">Reference proteome</keyword>